<organism evidence="6 7">
    <name type="scientific">Exophiala xenobiotica</name>
    <dbReference type="NCBI Taxonomy" id="348802"/>
    <lineage>
        <taxon>Eukaryota</taxon>
        <taxon>Fungi</taxon>
        <taxon>Dikarya</taxon>
        <taxon>Ascomycota</taxon>
        <taxon>Pezizomycotina</taxon>
        <taxon>Eurotiomycetes</taxon>
        <taxon>Chaetothyriomycetidae</taxon>
        <taxon>Chaetothyriales</taxon>
        <taxon>Herpotrichiellaceae</taxon>
        <taxon>Exophiala</taxon>
    </lineage>
</organism>
<keyword evidence="5" id="KW-0560">Oxidoreductase</keyword>
<evidence type="ECO:0000313" key="7">
    <source>
        <dbReference type="Proteomes" id="UP000054342"/>
    </source>
</evidence>
<name>A0A0D2CUM7_9EURO</name>
<keyword evidence="7" id="KW-1185">Reference proteome</keyword>
<dbReference type="SUPFAM" id="SSF51905">
    <property type="entry name" value="FAD/NAD(P)-binding domain"/>
    <property type="match status" value="3"/>
</dbReference>
<evidence type="ECO:0000256" key="1">
    <source>
        <dbReference type="ARBA" id="ARBA00001974"/>
    </source>
</evidence>
<dbReference type="InterPro" id="IPR020946">
    <property type="entry name" value="Flavin_mOase-like"/>
</dbReference>
<dbReference type="Gene3D" id="3.50.50.60">
    <property type="entry name" value="FAD/NAD(P)-binding domain"/>
    <property type="match status" value="2"/>
</dbReference>
<dbReference type="Pfam" id="PF00743">
    <property type="entry name" value="FMO-like"/>
    <property type="match status" value="1"/>
</dbReference>
<evidence type="ECO:0000256" key="5">
    <source>
        <dbReference type="ARBA" id="ARBA00023002"/>
    </source>
</evidence>
<accession>A0A0D2CUM7</accession>
<dbReference type="GO" id="GO:0050660">
    <property type="term" value="F:flavin adenine dinucleotide binding"/>
    <property type="evidence" value="ECO:0007669"/>
    <property type="project" value="InterPro"/>
</dbReference>
<proteinExistence type="inferred from homology"/>
<sequence>MVSAERTEKICVPMLDQVAYKPRKLRVATIGAGFSGLIFAHKLQHECPDMQEYIEHVIFEASDDVGGTWAKNTYPGVQCDVPAHIYAFPFDPNPEWSKFYADGPEILEYVQRTAEKWNLKRDIQFNTAVIALDWLEDQGKWKVRVRKEGQEERDEIVDILVSAQGFLSQWKWPDIPGLHDFKGHLVHSAAWDHSYDYSHKRIGIIGNGSSAIQILPQMAKLAGTRIVSFQRGTTWITQSLGEILGANQGDPDPVDQQEIVNGDVGIDMEDVGESDEEIGSNFNPRYTRNDKRRFRNPEKHKQYRKMLQQGMNKGFRIFRKGSAQNARSTETTIARMRAALNNNEDLCRQLIPDWTLGCRRLTPGEGYLESFLLPSVTLEKSPIERITPTGIRTLGSGQGQGGQEYEFDVIICATGFDVSHVPHYPVTGRDGTTLAQKWKDEPESYLSLAVPEFPNYFMFTGPNATVGHGTLITSMTWTAEYIVRWLRKIAGEDVKSVAPRQDATDEFVRHGDRIHDTLTWSAGCRSWYKKNRVDGRVTACWPGSALLYREVILREIRGEDWDISYHSGNRWRGVLGNGMTRLEEEAEKREIEGKGETVDLAFYIER</sequence>
<comment type="cofactor">
    <cofactor evidence="1">
        <name>FAD</name>
        <dbReference type="ChEBI" id="CHEBI:57692"/>
    </cofactor>
</comment>
<dbReference type="RefSeq" id="XP_013314376.1">
    <property type="nucleotide sequence ID" value="XM_013458922.1"/>
</dbReference>
<dbReference type="InterPro" id="IPR036188">
    <property type="entry name" value="FAD/NAD-bd_sf"/>
</dbReference>
<dbReference type="PANTHER" id="PTHR42877">
    <property type="entry name" value="L-ORNITHINE N(5)-MONOOXYGENASE-RELATED"/>
    <property type="match status" value="1"/>
</dbReference>
<dbReference type="HOGENOM" id="CLU_006937_6_2_1"/>
<evidence type="ECO:0000256" key="4">
    <source>
        <dbReference type="ARBA" id="ARBA00022827"/>
    </source>
</evidence>
<keyword evidence="4" id="KW-0274">FAD</keyword>
<dbReference type="GO" id="GO:0004499">
    <property type="term" value="F:N,N-dimethylaniline monooxygenase activity"/>
    <property type="evidence" value="ECO:0007669"/>
    <property type="project" value="InterPro"/>
</dbReference>
<dbReference type="EMBL" id="KN847320">
    <property type="protein sequence ID" value="KIW53792.1"/>
    <property type="molecule type" value="Genomic_DNA"/>
</dbReference>
<gene>
    <name evidence="6" type="ORF">PV05_06205</name>
</gene>
<dbReference type="PANTHER" id="PTHR42877:SF2">
    <property type="entry name" value="FAD_NAD(P)-BINDING DOMAIN-CONTAINING PROTEIN"/>
    <property type="match status" value="1"/>
</dbReference>
<dbReference type="GO" id="GO:0050661">
    <property type="term" value="F:NADP binding"/>
    <property type="evidence" value="ECO:0007669"/>
    <property type="project" value="InterPro"/>
</dbReference>
<comment type="similarity">
    <text evidence="2">Belongs to the FAD-binding monooxygenase family.</text>
</comment>
<dbReference type="GeneID" id="25328113"/>
<dbReference type="OrthoDB" id="74360at2759"/>
<protein>
    <recommendedName>
        <fullName evidence="8">Sterigmatocystin biosynthesis monooxygenase stcW</fullName>
    </recommendedName>
</protein>
<dbReference type="Proteomes" id="UP000054342">
    <property type="component" value="Unassembled WGS sequence"/>
</dbReference>
<dbReference type="InterPro" id="IPR051209">
    <property type="entry name" value="FAD-bind_Monooxygenase_sf"/>
</dbReference>
<keyword evidence="3" id="KW-0285">Flavoprotein</keyword>
<evidence type="ECO:0000256" key="2">
    <source>
        <dbReference type="ARBA" id="ARBA00010139"/>
    </source>
</evidence>
<reference evidence="6 7" key="1">
    <citation type="submission" date="2015-01" db="EMBL/GenBank/DDBJ databases">
        <title>The Genome Sequence of Exophiala xenobiotica CBS118157.</title>
        <authorList>
            <consortium name="The Broad Institute Genomics Platform"/>
            <person name="Cuomo C."/>
            <person name="de Hoog S."/>
            <person name="Gorbushina A."/>
            <person name="Stielow B."/>
            <person name="Teixiera M."/>
            <person name="Abouelleil A."/>
            <person name="Chapman S.B."/>
            <person name="Priest M."/>
            <person name="Young S.K."/>
            <person name="Wortman J."/>
            <person name="Nusbaum C."/>
            <person name="Birren B."/>
        </authorList>
    </citation>
    <scope>NUCLEOTIDE SEQUENCE [LARGE SCALE GENOMIC DNA]</scope>
    <source>
        <strain evidence="6 7">CBS 118157</strain>
    </source>
</reference>
<evidence type="ECO:0008006" key="8">
    <source>
        <dbReference type="Google" id="ProtNLM"/>
    </source>
</evidence>
<evidence type="ECO:0000256" key="3">
    <source>
        <dbReference type="ARBA" id="ARBA00022630"/>
    </source>
</evidence>
<evidence type="ECO:0000313" key="6">
    <source>
        <dbReference type="EMBL" id="KIW53792.1"/>
    </source>
</evidence>
<dbReference type="AlphaFoldDB" id="A0A0D2CUM7"/>